<dbReference type="STRING" id="1205910.B005_5410"/>
<dbReference type="KEGG" id="nal:B005_5410"/>
<reference evidence="1 2" key="1">
    <citation type="journal article" date="2012" name="J. Bacteriol.">
        <title>Whole-Genome Sequence of Nocardiopsis alba Strain ATCC BAA-2165, Associated with Honeybees.</title>
        <authorList>
            <person name="Qiao J."/>
            <person name="Chen L."/>
            <person name="Li Y."/>
            <person name="Wang J."/>
            <person name="Zhang W."/>
            <person name="Chen S."/>
        </authorList>
    </citation>
    <scope>NUCLEOTIDE SEQUENCE [LARGE SCALE GENOMIC DNA]</scope>
    <source>
        <strain evidence="2">ATCC BAA-2165 / BE74</strain>
    </source>
</reference>
<dbReference type="Gene3D" id="1.10.3210.30">
    <property type="match status" value="1"/>
</dbReference>
<proteinExistence type="predicted"/>
<accession>J7L5U6</accession>
<dbReference type="eggNOG" id="ENOG503032R">
    <property type="taxonomic scope" value="Bacteria"/>
</dbReference>
<reference evidence="2" key="2">
    <citation type="submission" date="2012-08" db="EMBL/GenBank/DDBJ databases">
        <title>Whole-genome sequence of Nocardiopsis alba strain ATCC BAA-2165 associated with honeybees.</title>
        <authorList>
            <person name="Qiao J."/>
            <person name="Chen L."/>
            <person name="Li Y."/>
            <person name="Wang J."/>
            <person name="Zhang W."/>
            <person name="Chen S."/>
        </authorList>
    </citation>
    <scope>NUCLEOTIDE SEQUENCE [LARGE SCALE GENOMIC DNA]</scope>
    <source>
        <strain evidence="2">ATCC BAA-2165 / BE74</strain>
    </source>
</reference>
<sequence>MMDFGETFRTSSLWCWGRVHPTTESDDSNGPSWNPLAAEMMVAGTVVSESWETDPPRRREGLTNALGLSDEETARIVWAFLAGVSRVGEANPGRMNGFGGTLPGTRWSEERRAWHGEALLAGLPLYPLTVDLLTAAPEHITAATLPRLLGCDCSDVMNGEECPDHHELTVTAHALNLFEGHALHPEKVDRSQGAADPRWDGVRSDLVDLVAAHVGIDRTGVADLLRPSGPEALSFAGALIGRANRRARNAIDHGGGNFCAPTDGLETLSSHVRELVREELERERKRERELVL</sequence>
<organism evidence="1 2">
    <name type="scientific">Nocardiopsis alba (strain ATCC BAA-2165 / BE74)</name>
    <dbReference type="NCBI Taxonomy" id="1205910"/>
    <lineage>
        <taxon>Bacteria</taxon>
        <taxon>Bacillati</taxon>
        <taxon>Actinomycetota</taxon>
        <taxon>Actinomycetes</taxon>
        <taxon>Streptosporangiales</taxon>
        <taxon>Nocardiopsidaceae</taxon>
        <taxon>Nocardiopsis</taxon>
    </lineage>
</organism>
<dbReference type="AlphaFoldDB" id="J7L5U6"/>
<dbReference type="PATRIC" id="fig|1205910.3.peg.5120"/>
<dbReference type="HOGENOM" id="CLU_983219_0_0_11"/>
<dbReference type="EMBL" id="CP003788">
    <property type="protein sequence ID" value="AFR06129.1"/>
    <property type="molecule type" value="Genomic_DNA"/>
</dbReference>
<dbReference type="InterPro" id="IPR038257">
    <property type="entry name" value="CRISPR-assoc_Cas3_HD_sf"/>
</dbReference>
<dbReference type="Proteomes" id="UP000003779">
    <property type="component" value="Chromosome"/>
</dbReference>
<evidence type="ECO:0000313" key="1">
    <source>
        <dbReference type="EMBL" id="AFR06129.1"/>
    </source>
</evidence>
<protein>
    <submittedName>
        <fullName evidence="1">Uncharacterized protein</fullName>
    </submittedName>
</protein>
<evidence type="ECO:0000313" key="2">
    <source>
        <dbReference type="Proteomes" id="UP000003779"/>
    </source>
</evidence>
<gene>
    <name evidence="1" type="ordered locus">B005_5410</name>
</gene>
<name>J7L5U6_NOCAA</name>